<gene>
    <name evidence="1" type="ORF">NDU88_006845</name>
</gene>
<comment type="caution">
    <text evidence="1">The sequence shown here is derived from an EMBL/GenBank/DDBJ whole genome shotgun (WGS) entry which is preliminary data.</text>
</comment>
<protein>
    <submittedName>
        <fullName evidence="1">Uncharacterized protein</fullName>
    </submittedName>
</protein>
<reference evidence="1" key="1">
    <citation type="journal article" date="2022" name="bioRxiv">
        <title>Sequencing and chromosome-scale assembly of the giantPleurodeles waltlgenome.</title>
        <authorList>
            <person name="Brown T."/>
            <person name="Elewa A."/>
            <person name="Iarovenko S."/>
            <person name="Subramanian E."/>
            <person name="Araus A.J."/>
            <person name="Petzold A."/>
            <person name="Susuki M."/>
            <person name="Suzuki K.-i.T."/>
            <person name="Hayashi T."/>
            <person name="Toyoda A."/>
            <person name="Oliveira C."/>
            <person name="Osipova E."/>
            <person name="Leigh N.D."/>
            <person name="Simon A."/>
            <person name="Yun M.H."/>
        </authorList>
    </citation>
    <scope>NUCLEOTIDE SEQUENCE</scope>
    <source>
        <strain evidence="1">20211129_DDA</strain>
        <tissue evidence="1">Liver</tissue>
    </source>
</reference>
<dbReference type="EMBL" id="JANPWB010000014">
    <property type="protein sequence ID" value="KAJ1101781.1"/>
    <property type="molecule type" value="Genomic_DNA"/>
</dbReference>
<proteinExistence type="predicted"/>
<dbReference type="Proteomes" id="UP001066276">
    <property type="component" value="Chromosome 10"/>
</dbReference>
<accession>A0AAV7MDE4</accession>
<evidence type="ECO:0000313" key="2">
    <source>
        <dbReference type="Proteomes" id="UP001066276"/>
    </source>
</evidence>
<organism evidence="1 2">
    <name type="scientific">Pleurodeles waltl</name>
    <name type="common">Iberian ribbed newt</name>
    <dbReference type="NCBI Taxonomy" id="8319"/>
    <lineage>
        <taxon>Eukaryota</taxon>
        <taxon>Metazoa</taxon>
        <taxon>Chordata</taxon>
        <taxon>Craniata</taxon>
        <taxon>Vertebrata</taxon>
        <taxon>Euteleostomi</taxon>
        <taxon>Amphibia</taxon>
        <taxon>Batrachia</taxon>
        <taxon>Caudata</taxon>
        <taxon>Salamandroidea</taxon>
        <taxon>Salamandridae</taxon>
        <taxon>Pleurodelinae</taxon>
        <taxon>Pleurodeles</taxon>
    </lineage>
</organism>
<evidence type="ECO:0000313" key="1">
    <source>
        <dbReference type="EMBL" id="KAJ1101781.1"/>
    </source>
</evidence>
<keyword evidence="2" id="KW-1185">Reference proteome</keyword>
<sequence>MDSSSCSSFVCSCRCTDIRSCSSVPCATSLLLGSLNVALKLIRVDSRQVRDSPCRLPSVAGTLELQAPQPPVPGRSPETVPAGLLTHRPPQERQSLRLLVCAVSLHTLPCDCKHPLMCCGHPETSAHPWGALMKPRGACVLGPPRDLLLQPPSAR</sequence>
<name>A0AAV7MDE4_PLEWA</name>
<dbReference type="AlphaFoldDB" id="A0AAV7MDE4"/>